<organism evidence="1 2">
    <name type="scientific">Brevibacillus fulvus</name>
    <dbReference type="NCBI Taxonomy" id="1125967"/>
    <lineage>
        <taxon>Bacteria</taxon>
        <taxon>Bacillati</taxon>
        <taxon>Bacillota</taxon>
        <taxon>Bacilli</taxon>
        <taxon>Bacillales</taxon>
        <taxon>Paenibacillaceae</taxon>
        <taxon>Brevibacillus</taxon>
    </lineage>
</organism>
<proteinExistence type="predicted"/>
<evidence type="ECO:0000313" key="1">
    <source>
        <dbReference type="EMBL" id="MBM7589582.1"/>
    </source>
</evidence>
<accession>A0A938XT68</accession>
<comment type="caution">
    <text evidence="1">The sequence shown here is derived from an EMBL/GenBank/DDBJ whole genome shotgun (WGS) entry which is preliminary data.</text>
</comment>
<gene>
    <name evidence="1" type="ORF">JOD01_001182</name>
</gene>
<sequence length="67" mass="7454">MTQRSGKIPASFFIEASAEYRANMAGNYEGMANCGAEGNTEMMTGRVEWWRDKRQAAGDNCQVDETI</sequence>
<dbReference type="Proteomes" id="UP000717624">
    <property type="component" value="Unassembled WGS sequence"/>
</dbReference>
<dbReference type="EMBL" id="JAFBEB010000003">
    <property type="protein sequence ID" value="MBM7589582.1"/>
    <property type="molecule type" value="Genomic_DNA"/>
</dbReference>
<name>A0A938XT68_9BACL</name>
<evidence type="ECO:0000313" key="2">
    <source>
        <dbReference type="Proteomes" id="UP000717624"/>
    </source>
</evidence>
<keyword evidence="2" id="KW-1185">Reference proteome</keyword>
<dbReference type="RefSeq" id="WP_204517311.1">
    <property type="nucleotide sequence ID" value="NZ_BAABIN010000038.1"/>
</dbReference>
<reference evidence="1" key="1">
    <citation type="submission" date="2021-01" db="EMBL/GenBank/DDBJ databases">
        <title>Genomic Encyclopedia of Type Strains, Phase IV (KMG-IV): sequencing the most valuable type-strain genomes for metagenomic binning, comparative biology and taxonomic classification.</title>
        <authorList>
            <person name="Goeker M."/>
        </authorList>
    </citation>
    <scope>NUCLEOTIDE SEQUENCE</scope>
    <source>
        <strain evidence="1">DSM 25523</strain>
    </source>
</reference>
<protein>
    <submittedName>
        <fullName evidence="1">Uncharacterized protein</fullName>
    </submittedName>
</protein>
<dbReference type="AlphaFoldDB" id="A0A938XT68"/>